<protein>
    <submittedName>
        <fullName evidence="2">Transcriptional regulator with XRE-family HTH domain</fullName>
    </submittedName>
</protein>
<dbReference type="Proteomes" id="UP000584374">
    <property type="component" value="Unassembled WGS sequence"/>
</dbReference>
<evidence type="ECO:0000313" key="3">
    <source>
        <dbReference type="Proteomes" id="UP000584374"/>
    </source>
</evidence>
<evidence type="ECO:0000259" key="1">
    <source>
        <dbReference type="PROSITE" id="PS50943"/>
    </source>
</evidence>
<comment type="caution">
    <text evidence="2">The sequence shown here is derived from an EMBL/GenBank/DDBJ whole genome shotgun (WGS) entry which is preliminary data.</text>
</comment>
<dbReference type="GO" id="GO:0003677">
    <property type="term" value="F:DNA binding"/>
    <property type="evidence" value="ECO:0007669"/>
    <property type="project" value="InterPro"/>
</dbReference>
<dbReference type="Pfam" id="PF19054">
    <property type="entry name" value="DUF5753"/>
    <property type="match status" value="1"/>
</dbReference>
<dbReference type="InterPro" id="IPR043917">
    <property type="entry name" value="DUF5753"/>
</dbReference>
<dbReference type="EMBL" id="JACHIW010000001">
    <property type="protein sequence ID" value="MBB5156671.1"/>
    <property type="molecule type" value="Genomic_DNA"/>
</dbReference>
<dbReference type="SUPFAM" id="SSF47413">
    <property type="entry name" value="lambda repressor-like DNA-binding domains"/>
    <property type="match status" value="1"/>
</dbReference>
<feature type="domain" description="HTH cro/C1-type" evidence="1">
    <location>
        <begin position="10"/>
        <end position="64"/>
    </location>
</feature>
<dbReference type="Gene3D" id="1.10.260.40">
    <property type="entry name" value="lambda repressor-like DNA-binding domains"/>
    <property type="match status" value="1"/>
</dbReference>
<dbReference type="RefSeq" id="WP_246470934.1">
    <property type="nucleotide sequence ID" value="NZ_JACHIW010000001.1"/>
</dbReference>
<name>A0A840QA93_9PSEU</name>
<dbReference type="InterPro" id="IPR001387">
    <property type="entry name" value="Cro/C1-type_HTH"/>
</dbReference>
<evidence type="ECO:0000313" key="2">
    <source>
        <dbReference type="EMBL" id="MBB5156671.1"/>
    </source>
</evidence>
<organism evidence="2 3">
    <name type="scientific">Saccharopolyspora phatthalungensis</name>
    <dbReference type="NCBI Taxonomy" id="664693"/>
    <lineage>
        <taxon>Bacteria</taxon>
        <taxon>Bacillati</taxon>
        <taxon>Actinomycetota</taxon>
        <taxon>Actinomycetes</taxon>
        <taxon>Pseudonocardiales</taxon>
        <taxon>Pseudonocardiaceae</taxon>
        <taxon>Saccharopolyspora</taxon>
    </lineage>
</organism>
<accession>A0A840QA93</accession>
<dbReference type="Pfam" id="PF13560">
    <property type="entry name" value="HTH_31"/>
    <property type="match status" value="1"/>
</dbReference>
<gene>
    <name evidence="2" type="ORF">BJ970_004205</name>
</gene>
<dbReference type="InterPro" id="IPR010982">
    <property type="entry name" value="Lambda_DNA-bd_dom_sf"/>
</dbReference>
<dbReference type="AlphaFoldDB" id="A0A840QA93"/>
<dbReference type="PROSITE" id="PS50943">
    <property type="entry name" value="HTH_CROC1"/>
    <property type="match status" value="1"/>
</dbReference>
<sequence length="281" mass="32273">MLRIQLGIELRRLREQADRSTFEAADLLGCKQPKISKIESGSQGVKPDEVTQLLDFYGATAKQRKYLLGLAERLPKRSRPKMYHRDAVPDWFQRFLALESDATEIKIYETELVTGLLQTEDYARSTIKAWEPAADPRLVERQVQTRLRRQEVLTRRAGPLKLHAVLSEAALHRMQGDTKTMLGQLEHLLAVSERPNITLQVLPFAVPNRIAVTSSVMLFQLREQELSAVYLEDFFGATYLWEPADYTRYSIVFERLILAALPVEESRGLIDRVTDKYRQAS</sequence>
<reference evidence="2 3" key="1">
    <citation type="submission" date="2020-08" db="EMBL/GenBank/DDBJ databases">
        <title>Sequencing the genomes of 1000 actinobacteria strains.</title>
        <authorList>
            <person name="Klenk H.-P."/>
        </authorList>
    </citation>
    <scope>NUCLEOTIDE SEQUENCE [LARGE SCALE GENOMIC DNA]</scope>
    <source>
        <strain evidence="2 3">DSM 45584</strain>
    </source>
</reference>
<dbReference type="SMART" id="SM00530">
    <property type="entry name" value="HTH_XRE"/>
    <property type="match status" value="1"/>
</dbReference>
<keyword evidence="3" id="KW-1185">Reference proteome</keyword>
<dbReference type="CDD" id="cd00093">
    <property type="entry name" value="HTH_XRE"/>
    <property type="match status" value="1"/>
</dbReference>
<proteinExistence type="predicted"/>